<protein>
    <recommendedName>
        <fullName evidence="7">R3H domain-containing protein</fullName>
    </recommendedName>
</protein>
<dbReference type="CDD" id="cd02642">
    <property type="entry name" value="R3H_encore_like"/>
    <property type="match status" value="1"/>
</dbReference>
<dbReference type="SUPFAM" id="SSF82708">
    <property type="entry name" value="R3H domain"/>
    <property type="match status" value="1"/>
</dbReference>
<feature type="compositionally biased region" description="Low complexity" evidence="2">
    <location>
        <begin position="427"/>
        <end position="440"/>
    </location>
</feature>
<keyword evidence="6" id="KW-1185">Reference proteome</keyword>
<evidence type="ECO:0000256" key="1">
    <source>
        <dbReference type="ARBA" id="ARBA00022553"/>
    </source>
</evidence>
<feature type="compositionally biased region" description="Gly residues" evidence="2">
    <location>
        <begin position="415"/>
        <end position="426"/>
    </location>
</feature>
<evidence type="ECO:0000259" key="4">
    <source>
        <dbReference type="PROSITE" id="PS51673"/>
    </source>
</evidence>
<feature type="compositionally biased region" description="Low complexity" evidence="2">
    <location>
        <begin position="393"/>
        <end position="405"/>
    </location>
</feature>
<dbReference type="GO" id="GO:0003676">
    <property type="term" value="F:nucleic acid binding"/>
    <property type="evidence" value="ECO:0007669"/>
    <property type="project" value="UniProtKB-UniRule"/>
</dbReference>
<feature type="compositionally biased region" description="Basic and acidic residues" evidence="2">
    <location>
        <begin position="262"/>
        <end position="284"/>
    </location>
</feature>
<evidence type="ECO:0000313" key="5">
    <source>
        <dbReference type="EMBL" id="GIL80414.1"/>
    </source>
</evidence>
<dbReference type="Gene3D" id="3.30.1370.50">
    <property type="entry name" value="R3H-like domain"/>
    <property type="match status" value="1"/>
</dbReference>
<accession>A0A8J4CG80</accession>
<proteinExistence type="predicted"/>
<dbReference type="PROSITE" id="PS51061">
    <property type="entry name" value="R3H"/>
    <property type="match status" value="1"/>
</dbReference>
<evidence type="ECO:0000259" key="3">
    <source>
        <dbReference type="PROSITE" id="PS51061"/>
    </source>
</evidence>
<feature type="compositionally biased region" description="Polar residues" evidence="2">
    <location>
        <begin position="201"/>
        <end position="214"/>
    </location>
</feature>
<dbReference type="Proteomes" id="UP000747110">
    <property type="component" value="Unassembled WGS sequence"/>
</dbReference>
<feature type="compositionally biased region" description="Low complexity" evidence="2">
    <location>
        <begin position="661"/>
        <end position="687"/>
    </location>
</feature>
<dbReference type="OrthoDB" id="544803at2759"/>
<keyword evidence="1" id="KW-0597">Phosphoprotein</keyword>
<feature type="compositionally biased region" description="Basic residues" evidence="2">
    <location>
        <begin position="624"/>
        <end position="635"/>
    </location>
</feature>
<dbReference type="InterPro" id="IPR001374">
    <property type="entry name" value="R3H_dom"/>
</dbReference>
<feature type="compositionally biased region" description="Low complexity" evidence="2">
    <location>
        <begin position="45"/>
        <end position="64"/>
    </location>
</feature>
<dbReference type="InterPro" id="IPR051937">
    <property type="entry name" value="R3H_domain_containing"/>
</dbReference>
<feature type="compositionally biased region" description="Low complexity" evidence="2">
    <location>
        <begin position="359"/>
        <end position="377"/>
    </location>
</feature>
<name>A0A8J4CG80_9CHLO</name>
<feature type="compositionally biased region" description="Basic and acidic residues" evidence="2">
    <location>
        <begin position="187"/>
        <end position="200"/>
    </location>
</feature>
<dbReference type="InterPro" id="IPR024771">
    <property type="entry name" value="SUZ"/>
</dbReference>
<feature type="domain" description="SUZ" evidence="4">
    <location>
        <begin position="155"/>
        <end position="236"/>
    </location>
</feature>
<sequence length="687" mass="70767">MEDIARALPGLSLSEHTASSAAPTVTTVDNGTHAGDVTKPPTPPAAEAASSQPQHQSQQHAHAPAPVPEYEAVDAAIRQALADPTQRLTVLRCEELVEKFLADPAQEALQFPASFTSYQRMLAHRVGQYYGLQTSTVDYEESQGRVVAVRTMHCRAPKPCLRDLDVRSDPIAQRTNIVNGLGGQAADKPRLLRRPDDERSLQNSSEHSLNQSPARTFKERQENYLKAREELGLGNGPQDGLGLGRGGRGGPGGRFGPGGRMDGGRGRKAVFRDKDKDLSDPDYRRGMNRFNGAARFDPAYTAMPAGGIYQVPTYASEFPALNRMPSAGPNPTGRPHMQQPHQLTPTTQAHPMAAHSPHQGQPAPGSWGQQPQQQGPGVRPPPPPPPPHPAGGPPSSAGVVVSGGPNNKTHQSSSGGTGPAGGGTLGGRQQPQQQQHSFGPAMAATPYPSVGAQYPVPVAVGAAGFMPAAHGQPMFSMAAPAGAIPGAMYTASAPGMSGAFYPGVGMGMGAMGMAVPTAPAYGYITPAHGVGMGIGAQGEAIALTPGSFPVYASYPTGAAMYPAAAAQMPQPAAMHPASGTAIPVRPMYGVPAFYPSYDPSQYASGPGMQSQSQGEGRMYSGYGSHHHQHHHHGGAHSHGSIGHGGGGRGRDSENGIPRGESAVAGGAAGTNAANGGAVSGASSGEAK</sequence>
<evidence type="ECO:0000256" key="2">
    <source>
        <dbReference type="SAM" id="MobiDB-lite"/>
    </source>
</evidence>
<dbReference type="SMART" id="SM00393">
    <property type="entry name" value="R3H"/>
    <property type="match status" value="1"/>
</dbReference>
<dbReference type="PANTHER" id="PTHR15672:SF8">
    <property type="entry name" value="PROTEIN ENCORE"/>
    <property type="match status" value="1"/>
</dbReference>
<feature type="compositionally biased region" description="Polar residues" evidence="2">
    <location>
        <begin position="602"/>
        <end position="614"/>
    </location>
</feature>
<reference evidence="5" key="1">
    <citation type="journal article" date="2021" name="Proc. Natl. Acad. Sci. U.S.A.">
        <title>Three genomes in the algal genus Volvox reveal the fate of a haploid sex-determining region after a transition to homothallism.</title>
        <authorList>
            <person name="Yamamoto K."/>
            <person name="Hamaji T."/>
            <person name="Kawai-Toyooka H."/>
            <person name="Matsuzaki R."/>
            <person name="Takahashi F."/>
            <person name="Nishimura Y."/>
            <person name="Kawachi M."/>
            <person name="Noguchi H."/>
            <person name="Minakuchi Y."/>
            <person name="Umen J.G."/>
            <person name="Toyoda A."/>
            <person name="Nozaki H."/>
        </authorList>
    </citation>
    <scope>NUCLEOTIDE SEQUENCE</scope>
    <source>
        <strain evidence="5">NIES-3786</strain>
    </source>
</reference>
<dbReference type="Pfam" id="PF01424">
    <property type="entry name" value="R3H"/>
    <property type="match status" value="1"/>
</dbReference>
<feature type="compositionally biased region" description="Pro residues" evidence="2">
    <location>
        <begin position="378"/>
        <end position="392"/>
    </location>
</feature>
<feature type="region of interest" description="Disordered" evidence="2">
    <location>
        <begin position="320"/>
        <end position="444"/>
    </location>
</feature>
<feature type="region of interest" description="Disordered" evidence="2">
    <location>
        <begin position="175"/>
        <end position="217"/>
    </location>
</feature>
<dbReference type="AlphaFoldDB" id="A0A8J4CG80"/>
<evidence type="ECO:0000313" key="6">
    <source>
        <dbReference type="Proteomes" id="UP000747110"/>
    </source>
</evidence>
<dbReference type="InterPro" id="IPR036867">
    <property type="entry name" value="R3H_dom_sf"/>
</dbReference>
<feature type="region of interest" description="Disordered" evidence="2">
    <location>
        <begin position="602"/>
        <end position="687"/>
    </location>
</feature>
<feature type="compositionally biased region" description="Gly residues" evidence="2">
    <location>
        <begin position="233"/>
        <end position="261"/>
    </location>
</feature>
<dbReference type="PROSITE" id="PS51673">
    <property type="entry name" value="SUZ"/>
    <property type="match status" value="1"/>
</dbReference>
<gene>
    <name evidence="5" type="ORF">Vretifemale_9624</name>
</gene>
<feature type="compositionally biased region" description="Low complexity" evidence="2">
    <location>
        <begin position="17"/>
        <end position="28"/>
    </location>
</feature>
<feature type="domain" description="R3H" evidence="3">
    <location>
        <begin position="87"/>
        <end position="151"/>
    </location>
</feature>
<organism evidence="5 6">
    <name type="scientific">Volvox reticuliferus</name>
    <dbReference type="NCBI Taxonomy" id="1737510"/>
    <lineage>
        <taxon>Eukaryota</taxon>
        <taxon>Viridiplantae</taxon>
        <taxon>Chlorophyta</taxon>
        <taxon>core chlorophytes</taxon>
        <taxon>Chlorophyceae</taxon>
        <taxon>CS clade</taxon>
        <taxon>Chlamydomonadales</taxon>
        <taxon>Volvocaceae</taxon>
        <taxon>Volvox</taxon>
    </lineage>
</organism>
<comment type="caution">
    <text evidence="5">The sequence shown here is derived from an EMBL/GenBank/DDBJ whole genome shotgun (WGS) entry which is preliminary data.</text>
</comment>
<evidence type="ECO:0008006" key="7">
    <source>
        <dbReference type="Google" id="ProtNLM"/>
    </source>
</evidence>
<feature type="region of interest" description="Disordered" evidence="2">
    <location>
        <begin position="230"/>
        <end position="284"/>
    </location>
</feature>
<dbReference type="PANTHER" id="PTHR15672">
    <property type="entry name" value="CAMP-REGULATED PHOSPHOPROTEIN 21 RELATED R3H DOMAIN CONTAINING PROTEIN"/>
    <property type="match status" value="1"/>
</dbReference>
<feature type="region of interest" description="Disordered" evidence="2">
    <location>
        <begin position="1"/>
        <end position="65"/>
    </location>
</feature>
<dbReference type="EMBL" id="BNCP01000018">
    <property type="protein sequence ID" value="GIL80414.1"/>
    <property type="molecule type" value="Genomic_DNA"/>
</dbReference>
<feature type="compositionally biased region" description="Polar residues" evidence="2">
    <location>
        <begin position="339"/>
        <end position="349"/>
    </location>
</feature>